<dbReference type="InterPro" id="IPR012340">
    <property type="entry name" value="NA-bd_OB-fold"/>
</dbReference>
<dbReference type="FunFam" id="2.40.50.140:FF:000034">
    <property type="entry name" value="Eukaryotic translation initiation factor 5A"/>
    <property type="match status" value="1"/>
</dbReference>
<dbReference type="InterPro" id="IPR020189">
    <property type="entry name" value="IF5A_C"/>
</dbReference>
<dbReference type="EMBL" id="HBEZ01043314">
    <property type="protein sequence ID" value="CAD8646152.1"/>
    <property type="molecule type" value="Transcribed_RNA"/>
</dbReference>
<dbReference type="Pfam" id="PF01287">
    <property type="entry name" value="eIF-5a"/>
    <property type="match status" value="1"/>
</dbReference>
<dbReference type="FunFam" id="2.30.30.30:FF:000012">
    <property type="entry name" value="Eukaryotic translation initiation factor 5A"/>
    <property type="match status" value="1"/>
</dbReference>
<dbReference type="InterPro" id="IPR014722">
    <property type="entry name" value="Rib_uL2_dom2"/>
</dbReference>
<feature type="domain" description="Translation initiation factor 5A C-terminal" evidence="5">
    <location>
        <begin position="84"/>
        <end position="153"/>
    </location>
</feature>
<sequence>MSSDEETFDTVDAGASNCVPIEAGAVRKGGFLVIKGRPTKVVDVSKAKVGKHGAAKCHFVGIDIFNQKKYEQICPASAQLAEPIVTRTEYTLVDISDDGYLSLMASDNTMRDDLKVPDDPVLSKKLKDRIEEGKDTLVTILGAMGDEQCVDLKEVANN</sequence>
<dbReference type="Gene3D" id="2.30.30.30">
    <property type="match status" value="1"/>
</dbReference>
<dbReference type="InterPro" id="IPR008991">
    <property type="entry name" value="Translation_prot_SH3-like_sf"/>
</dbReference>
<evidence type="ECO:0000256" key="4">
    <source>
        <dbReference type="RuleBase" id="RU362005"/>
    </source>
</evidence>
<dbReference type="Pfam" id="PF21485">
    <property type="entry name" value="IF5A-like_N"/>
    <property type="match status" value="1"/>
</dbReference>
<dbReference type="CDD" id="cd04468">
    <property type="entry name" value="S1_eIF5A"/>
    <property type="match status" value="1"/>
</dbReference>
<dbReference type="GO" id="GO:0045901">
    <property type="term" value="P:positive regulation of translational elongation"/>
    <property type="evidence" value="ECO:0007669"/>
    <property type="project" value="UniProtKB-UniRule"/>
</dbReference>
<reference evidence="6" key="1">
    <citation type="submission" date="2021-01" db="EMBL/GenBank/DDBJ databases">
        <authorList>
            <person name="Corre E."/>
            <person name="Pelletier E."/>
            <person name="Niang G."/>
            <person name="Scheremetjew M."/>
            <person name="Finn R."/>
            <person name="Kale V."/>
            <person name="Holt S."/>
            <person name="Cochrane G."/>
            <person name="Meng A."/>
            <person name="Brown T."/>
            <person name="Cohen L."/>
        </authorList>
    </citation>
    <scope>NUCLEOTIDE SEQUENCE</scope>
    <source>
        <strain evidence="6">CCAP979/52</strain>
    </source>
</reference>
<evidence type="ECO:0000313" key="6">
    <source>
        <dbReference type="EMBL" id="CAD8646152.1"/>
    </source>
</evidence>
<dbReference type="NCBIfam" id="TIGR00037">
    <property type="entry name" value="eIF_5A"/>
    <property type="match status" value="1"/>
</dbReference>
<dbReference type="Gene3D" id="2.40.50.140">
    <property type="entry name" value="Nucleic acid-binding proteins"/>
    <property type="match status" value="1"/>
</dbReference>
<dbReference type="PIRSF" id="PIRSF003025">
    <property type="entry name" value="eIF5A"/>
    <property type="match status" value="1"/>
</dbReference>
<evidence type="ECO:0000256" key="2">
    <source>
        <dbReference type="ARBA" id="ARBA00022917"/>
    </source>
</evidence>
<evidence type="ECO:0000256" key="3">
    <source>
        <dbReference type="ARBA" id="ARBA00023071"/>
    </source>
</evidence>
<keyword evidence="2 4" id="KW-0648">Protein biosynthesis</keyword>
<dbReference type="PANTHER" id="PTHR11673">
    <property type="entry name" value="TRANSLATION INITIATION FACTOR 5A FAMILY MEMBER"/>
    <property type="match status" value="1"/>
</dbReference>
<accession>A0A7S0QS67</accession>
<dbReference type="SMART" id="SM01376">
    <property type="entry name" value="eIF-5a"/>
    <property type="match status" value="1"/>
</dbReference>
<comment type="PTM">
    <text evidence="4">eIF-5A seems to be the only eukaryotic protein to have a hypusine residue which is a post-translational modification of a lysine by the addition of a butylamino group.</text>
</comment>
<dbReference type="GO" id="GO:0003746">
    <property type="term" value="F:translation elongation factor activity"/>
    <property type="evidence" value="ECO:0007669"/>
    <property type="project" value="UniProtKB-UniRule"/>
</dbReference>
<dbReference type="InterPro" id="IPR048670">
    <property type="entry name" value="IF5A-like_N"/>
</dbReference>
<gene>
    <name evidence="6" type="ORF">CCUR1050_LOCUS23837</name>
</gene>
<organism evidence="6">
    <name type="scientific">Cryptomonas curvata</name>
    <dbReference type="NCBI Taxonomy" id="233186"/>
    <lineage>
        <taxon>Eukaryota</taxon>
        <taxon>Cryptophyceae</taxon>
        <taxon>Cryptomonadales</taxon>
        <taxon>Cryptomonadaceae</taxon>
        <taxon>Cryptomonas</taxon>
    </lineage>
</organism>
<evidence type="ECO:0000259" key="5">
    <source>
        <dbReference type="SMART" id="SM01376"/>
    </source>
</evidence>
<dbReference type="SUPFAM" id="SSF50104">
    <property type="entry name" value="Translation proteins SH3-like domain"/>
    <property type="match status" value="1"/>
</dbReference>
<comment type="function">
    <text evidence="4">Translation factor that promotes translation elongation and termination, particularly upon ribosome stalling at specific amino acid sequence contexts. Binds between the exit (E) and peptidyl (P) site of the ribosome and promotes rescue of stalled ribosome: specifically required for efficient translation of polyproline-containing peptides as well as other motifs that stall the ribosome. Acts as ribosome quality control (RQC) cofactor by joining the RQC complex to facilitate peptidyl transfer during CAT tailing step.</text>
</comment>
<keyword evidence="3 4" id="KW-0385">Hypusine</keyword>
<protein>
    <recommendedName>
        <fullName evidence="4">Eukaryotic translation initiation factor 5A</fullName>
        <shortName evidence="4">eIF-5A</shortName>
    </recommendedName>
</protein>
<dbReference type="AlphaFoldDB" id="A0A7S0QS67"/>
<dbReference type="GO" id="GO:0043022">
    <property type="term" value="F:ribosome binding"/>
    <property type="evidence" value="ECO:0007669"/>
    <property type="project" value="UniProtKB-UniRule"/>
</dbReference>
<proteinExistence type="inferred from homology"/>
<dbReference type="GO" id="GO:0045905">
    <property type="term" value="P:positive regulation of translational termination"/>
    <property type="evidence" value="ECO:0007669"/>
    <property type="project" value="UniProtKB-UniRule"/>
</dbReference>
<dbReference type="GO" id="GO:0003723">
    <property type="term" value="F:RNA binding"/>
    <property type="evidence" value="ECO:0007669"/>
    <property type="project" value="InterPro"/>
</dbReference>
<name>A0A7S0QS67_9CRYP</name>
<comment type="similarity">
    <text evidence="1 4">Belongs to the eIF-5A family.</text>
</comment>
<dbReference type="InterPro" id="IPR001884">
    <property type="entry name" value="IF5A-like"/>
</dbReference>
<dbReference type="SUPFAM" id="SSF50249">
    <property type="entry name" value="Nucleic acid-binding proteins"/>
    <property type="match status" value="1"/>
</dbReference>
<evidence type="ECO:0000256" key="1">
    <source>
        <dbReference type="ARBA" id="ARBA00006016"/>
    </source>
</evidence>